<protein>
    <submittedName>
        <fullName evidence="6">Etoposide-induced protein 2.4 (EI24)</fullName>
    </submittedName>
</protein>
<keyword evidence="2 5" id="KW-0812">Transmembrane</keyword>
<feature type="transmembrane region" description="Helical" evidence="5">
    <location>
        <begin position="130"/>
        <end position="152"/>
    </location>
</feature>
<keyword evidence="3 5" id="KW-1133">Transmembrane helix</keyword>
<feature type="transmembrane region" description="Helical" evidence="5">
    <location>
        <begin position="75"/>
        <end position="99"/>
    </location>
</feature>
<feature type="transmembrane region" description="Helical" evidence="5">
    <location>
        <begin position="198"/>
        <end position="226"/>
    </location>
</feature>
<dbReference type="EMBL" id="FYEX01000002">
    <property type="protein sequence ID" value="SNC71625.1"/>
    <property type="molecule type" value="Genomic_DNA"/>
</dbReference>
<dbReference type="AlphaFoldDB" id="A0A212U051"/>
<name>A0A212U051_9BURK</name>
<evidence type="ECO:0000313" key="7">
    <source>
        <dbReference type="Proteomes" id="UP000197215"/>
    </source>
</evidence>
<accession>A0A212U051</accession>
<evidence type="ECO:0000313" key="6">
    <source>
        <dbReference type="EMBL" id="SNC71625.1"/>
    </source>
</evidence>
<evidence type="ECO:0000256" key="5">
    <source>
        <dbReference type="SAM" id="Phobius"/>
    </source>
</evidence>
<evidence type="ECO:0000256" key="3">
    <source>
        <dbReference type="ARBA" id="ARBA00022989"/>
    </source>
</evidence>
<dbReference type="Pfam" id="PF07264">
    <property type="entry name" value="EI24"/>
    <property type="match status" value="1"/>
</dbReference>
<sequence>MLRSLGLSMVGLMHPKMLWLSLRPFIIVSVVWAVLFFFMWEPALESIRFFITNSFLTAWMADVMSAAGWDEIRAVMAPLLLVIVLIPVITISLLVLVAFTSVPAVIRHIASQPGYQDLYQAHEGGLIRSLLYAFISILICCALVMMTLPIWWVPPMVAILPPLFWGWLTMRLMSYDVLAHHATEAERQSLMQKHRWPLLTMGILCGLLGAVPTFFWATSAMAIIFFPVVSFMVLWVYSVVFIFSALWFAHYLLHALRLHRAEHGIVLGDS</sequence>
<proteinExistence type="predicted"/>
<keyword evidence="4 5" id="KW-0472">Membrane</keyword>
<dbReference type="Proteomes" id="UP000197215">
    <property type="component" value="Unassembled WGS sequence"/>
</dbReference>
<evidence type="ECO:0000256" key="2">
    <source>
        <dbReference type="ARBA" id="ARBA00022692"/>
    </source>
</evidence>
<evidence type="ECO:0000256" key="4">
    <source>
        <dbReference type="ARBA" id="ARBA00023136"/>
    </source>
</evidence>
<feature type="transmembrane region" description="Helical" evidence="5">
    <location>
        <begin position="232"/>
        <end position="253"/>
    </location>
</feature>
<evidence type="ECO:0000256" key="1">
    <source>
        <dbReference type="ARBA" id="ARBA00004141"/>
    </source>
</evidence>
<feature type="transmembrane region" description="Helical" evidence="5">
    <location>
        <begin position="20"/>
        <end position="40"/>
    </location>
</feature>
<keyword evidence="7" id="KW-1185">Reference proteome</keyword>
<dbReference type="InterPro" id="IPR059112">
    <property type="entry name" value="CysZ/EI24"/>
</dbReference>
<feature type="transmembrane region" description="Helical" evidence="5">
    <location>
        <begin position="158"/>
        <end position="178"/>
    </location>
</feature>
<feature type="transmembrane region" description="Helical" evidence="5">
    <location>
        <begin position="47"/>
        <end position="69"/>
    </location>
</feature>
<dbReference type="OrthoDB" id="8565703at2"/>
<reference evidence="6 7" key="1">
    <citation type="submission" date="2017-06" db="EMBL/GenBank/DDBJ databases">
        <authorList>
            <person name="Kim H.J."/>
            <person name="Triplett B.A."/>
        </authorList>
    </citation>
    <scope>NUCLEOTIDE SEQUENCE [LARGE SCALE GENOMIC DNA]</scope>
    <source>
        <strain evidence="6 7">MWH-VicM1</strain>
    </source>
</reference>
<comment type="subcellular location">
    <subcellularLocation>
        <location evidence="1">Membrane</location>
        <topology evidence="1">Multi-pass membrane protein</topology>
    </subcellularLocation>
</comment>
<organism evidence="6 7">
    <name type="scientific">Polynucleobacter victoriensis</name>
    <dbReference type="NCBI Taxonomy" id="2049319"/>
    <lineage>
        <taxon>Bacteria</taxon>
        <taxon>Pseudomonadati</taxon>
        <taxon>Pseudomonadota</taxon>
        <taxon>Betaproteobacteria</taxon>
        <taxon>Burkholderiales</taxon>
        <taxon>Burkholderiaceae</taxon>
        <taxon>Polynucleobacter</taxon>
    </lineage>
</organism>
<dbReference type="RefSeq" id="WP_133062467.1">
    <property type="nucleotide sequence ID" value="NZ_FYEX01000002.1"/>
</dbReference>
<gene>
    <name evidence="6" type="ORF">SAMN06295916_1325</name>
</gene>